<accession>A0A4C1Y0V6</accession>
<gene>
    <name evidence="1" type="ORF">EVAR_23318_1</name>
</gene>
<dbReference type="EMBL" id="BGZK01001003">
    <property type="protein sequence ID" value="GBP68167.1"/>
    <property type="molecule type" value="Genomic_DNA"/>
</dbReference>
<reference evidence="1 2" key="1">
    <citation type="journal article" date="2019" name="Commun. Biol.">
        <title>The bagworm genome reveals a unique fibroin gene that provides high tensile strength.</title>
        <authorList>
            <person name="Kono N."/>
            <person name="Nakamura H."/>
            <person name="Ohtoshi R."/>
            <person name="Tomita M."/>
            <person name="Numata K."/>
            <person name="Arakawa K."/>
        </authorList>
    </citation>
    <scope>NUCLEOTIDE SEQUENCE [LARGE SCALE GENOMIC DNA]</scope>
</reference>
<sequence length="96" mass="11285">MVTRRTTAYQLDKQLKHTQLELNTSRASCEHLLQKREDSEKEILQISKYNYERFRVTNDKTLVVVGRPPVDESRPVTRRRLGRVRRCVAALSLLSM</sequence>
<evidence type="ECO:0000313" key="2">
    <source>
        <dbReference type="Proteomes" id="UP000299102"/>
    </source>
</evidence>
<dbReference type="OrthoDB" id="7474798at2759"/>
<dbReference type="AlphaFoldDB" id="A0A4C1Y0V6"/>
<name>A0A4C1Y0V6_EUMVA</name>
<organism evidence="1 2">
    <name type="scientific">Eumeta variegata</name>
    <name type="common">Bagworm moth</name>
    <name type="synonym">Eumeta japonica</name>
    <dbReference type="NCBI Taxonomy" id="151549"/>
    <lineage>
        <taxon>Eukaryota</taxon>
        <taxon>Metazoa</taxon>
        <taxon>Ecdysozoa</taxon>
        <taxon>Arthropoda</taxon>
        <taxon>Hexapoda</taxon>
        <taxon>Insecta</taxon>
        <taxon>Pterygota</taxon>
        <taxon>Neoptera</taxon>
        <taxon>Endopterygota</taxon>
        <taxon>Lepidoptera</taxon>
        <taxon>Glossata</taxon>
        <taxon>Ditrysia</taxon>
        <taxon>Tineoidea</taxon>
        <taxon>Psychidae</taxon>
        <taxon>Oiketicinae</taxon>
        <taxon>Eumeta</taxon>
    </lineage>
</organism>
<protein>
    <submittedName>
        <fullName evidence="1">Uncharacterized protein</fullName>
    </submittedName>
</protein>
<dbReference type="Proteomes" id="UP000299102">
    <property type="component" value="Unassembled WGS sequence"/>
</dbReference>
<keyword evidence="2" id="KW-1185">Reference proteome</keyword>
<comment type="caution">
    <text evidence="1">The sequence shown here is derived from an EMBL/GenBank/DDBJ whole genome shotgun (WGS) entry which is preliminary data.</text>
</comment>
<evidence type="ECO:0000313" key="1">
    <source>
        <dbReference type="EMBL" id="GBP68167.1"/>
    </source>
</evidence>
<proteinExistence type="predicted"/>